<sequence>MGFVKRDTATQCDCFLWICLTCRPTLSGFGISSVNGMFFNHVGENKNQLLIRTPQTQLRFSLCKRGVENSKRVLKINIYHLIEWSDIYLFSLGIAVRFLIIDS</sequence>
<keyword evidence="3" id="KW-1185">Reference proteome</keyword>
<accession>A0AAV4NLE3</accession>
<protein>
    <submittedName>
        <fullName evidence="2">Uncharacterized protein</fullName>
    </submittedName>
</protein>
<name>A0AAV4NLE3_CAEEX</name>
<comment type="caution">
    <text evidence="2">The sequence shown here is derived from an EMBL/GenBank/DDBJ whole genome shotgun (WGS) entry which is preliminary data.</text>
</comment>
<evidence type="ECO:0000313" key="3">
    <source>
        <dbReference type="Proteomes" id="UP001054945"/>
    </source>
</evidence>
<dbReference type="Proteomes" id="UP001054945">
    <property type="component" value="Unassembled WGS sequence"/>
</dbReference>
<keyword evidence="1" id="KW-0812">Transmembrane</keyword>
<proteinExistence type="predicted"/>
<gene>
    <name evidence="2" type="ORF">CEXT_220541</name>
</gene>
<feature type="transmembrane region" description="Helical" evidence="1">
    <location>
        <begin position="81"/>
        <end position="100"/>
    </location>
</feature>
<keyword evidence="1" id="KW-0472">Membrane</keyword>
<organism evidence="2 3">
    <name type="scientific">Caerostris extrusa</name>
    <name type="common">Bark spider</name>
    <name type="synonym">Caerostris bankana</name>
    <dbReference type="NCBI Taxonomy" id="172846"/>
    <lineage>
        <taxon>Eukaryota</taxon>
        <taxon>Metazoa</taxon>
        <taxon>Ecdysozoa</taxon>
        <taxon>Arthropoda</taxon>
        <taxon>Chelicerata</taxon>
        <taxon>Arachnida</taxon>
        <taxon>Araneae</taxon>
        <taxon>Araneomorphae</taxon>
        <taxon>Entelegynae</taxon>
        <taxon>Araneoidea</taxon>
        <taxon>Araneidae</taxon>
        <taxon>Caerostris</taxon>
    </lineage>
</organism>
<evidence type="ECO:0000256" key="1">
    <source>
        <dbReference type="SAM" id="Phobius"/>
    </source>
</evidence>
<dbReference type="AlphaFoldDB" id="A0AAV4NLE3"/>
<reference evidence="2 3" key="1">
    <citation type="submission" date="2021-06" db="EMBL/GenBank/DDBJ databases">
        <title>Caerostris extrusa draft genome.</title>
        <authorList>
            <person name="Kono N."/>
            <person name="Arakawa K."/>
        </authorList>
    </citation>
    <scope>NUCLEOTIDE SEQUENCE [LARGE SCALE GENOMIC DNA]</scope>
</reference>
<evidence type="ECO:0000313" key="2">
    <source>
        <dbReference type="EMBL" id="GIX85140.1"/>
    </source>
</evidence>
<dbReference type="EMBL" id="BPLR01021030">
    <property type="protein sequence ID" value="GIX85140.1"/>
    <property type="molecule type" value="Genomic_DNA"/>
</dbReference>
<keyword evidence="1" id="KW-1133">Transmembrane helix</keyword>